<dbReference type="AlphaFoldDB" id="A0A0G3G4S9"/>
<dbReference type="InterPro" id="IPR021363">
    <property type="entry name" value="DUF2835"/>
</dbReference>
<dbReference type="STRING" id="106634.TVD_00135"/>
<organism evidence="1 2">
    <name type="scientific">Thioalkalivibrio versutus</name>
    <dbReference type="NCBI Taxonomy" id="106634"/>
    <lineage>
        <taxon>Bacteria</taxon>
        <taxon>Pseudomonadati</taxon>
        <taxon>Pseudomonadota</taxon>
        <taxon>Gammaproteobacteria</taxon>
        <taxon>Chromatiales</taxon>
        <taxon>Ectothiorhodospiraceae</taxon>
        <taxon>Thioalkalivibrio</taxon>
    </lineage>
</organism>
<dbReference type="OrthoDB" id="5600793at2"/>
<dbReference type="PATRIC" id="fig|106634.4.peg.25"/>
<dbReference type="RefSeq" id="WP_019627684.1">
    <property type="nucleotide sequence ID" value="NZ_CP011367.1"/>
</dbReference>
<evidence type="ECO:0000313" key="1">
    <source>
        <dbReference type="EMBL" id="AKJ93866.1"/>
    </source>
</evidence>
<reference evidence="1 2" key="1">
    <citation type="submission" date="2015-04" db="EMBL/GenBank/DDBJ databases">
        <title>Complete Sequence for the Genome of the Thioalkalivibrio versutus D301.</title>
        <authorList>
            <person name="Mu T."/>
            <person name="Zhou J."/>
            <person name="Xu X."/>
        </authorList>
    </citation>
    <scope>NUCLEOTIDE SEQUENCE [LARGE SCALE GENOMIC DNA]</scope>
    <source>
        <strain evidence="1 2">D301</strain>
    </source>
</reference>
<evidence type="ECO:0008006" key="3">
    <source>
        <dbReference type="Google" id="ProtNLM"/>
    </source>
</evidence>
<dbReference type="Pfam" id="PF11197">
    <property type="entry name" value="DUF2835"/>
    <property type="match status" value="1"/>
</dbReference>
<accession>A0A0G3G4S9</accession>
<gene>
    <name evidence="1" type="ORF">TVD_00135</name>
</gene>
<name>A0A0G3G4S9_9GAMM</name>
<evidence type="ECO:0000313" key="2">
    <source>
        <dbReference type="Proteomes" id="UP000064201"/>
    </source>
</evidence>
<protein>
    <recommendedName>
        <fullName evidence="3">DUF2835 domain-containing protein</fullName>
    </recommendedName>
</protein>
<dbReference type="Proteomes" id="UP000064201">
    <property type="component" value="Chromosome"/>
</dbReference>
<proteinExistence type="predicted"/>
<keyword evidence="2" id="KW-1185">Reference proteome</keyword>
<dbReference type="EMBL" id="CP011367">
    <property type="protein sequence ID" value="AKJ93866.1"/>
    <property type="molecule type" value="Genomic_DNA"/>
</dbReference>
<dbReference type="KEGG" id="tvr:TVD_00135"/>
<sequence>MRRFRLRLAISRQEMEDYYTGRAAVVFAQADSGESVQFPARLLRSHLDQRGVHGVFELITGDDYKLREFRRV</sequence>